<comment type="cofactor">
    <cofactor evidence="1">
        <name>[4Fe-4S] cluster</name>
        <dbReference type="ChEBI" id="CHEBI:49883"/>
    </cofactor>
</comment>
<keyword evidence="10" id="KW-1185">Reference proteome</keyword>
<evidence type="ECO:0000256" key="5">
    <source>
        <dbReference type="ARBA" id="ARBA00022723"/>
    </source>
</evidence>
<comment type="caution">
    <text evidence="9">The sequence shown here is derived from an EMBL/GenBank/DDBJ whole genome shotgun (WGS) entry which is preliminary data.</text>
</comment>
<protein>
    <submittedName>
        <fullName evidence="9">Radical SAM protein</fullName>
    </submittedName>
</protein>
<evidence type="ECO:0000256" key="6">
    <source>
        <dbReference type="ARBA" id="ARBA00023004"/>
    </source>
</evidence>
<dbReference type="EMBL" id="BSUY01000001">
    <property type="protein sequence ID" value="GMA80925.1"/>
    <property type="molecule type" value="Genomic_DNA"/>
</dbReference>
<evidence type="ECO:0000313" key="10">
    <source>
        <dbReference type="Proteomes" id="UP001157046"/>
    </source>
</evidence>
<dbReference type="InterPro" id="IPR023821">
    <property type="entry name" value="rSAM_TatD-assoc"/>
</dbReference>
<evidence type="ECO:0000256" key="4">
    <source>
        <dbReference type="ARBA" id="ARBA00022691"/>
    </source>
</evidence>
<accession>A0ABQ6IYF4</accession>
<dbReference type="InterPro" id="IPR034457">
    <property type="entry name" value="Organic_radical-activating"/>
</dbReference>
<keyword evidence="7" id="KW-0411">Iron-sulfur</keyword>
<dbReference type="Proteomes" id="UP001157046">
    <property type="component" value="Unassembled WGS sequence"/>
</dbReference>
<gene>
    <name evidence="9" type="ORF">GCM10025855_04580</name>
</gene>
<reference evidence="10" key="1">
    <citation type="journal article" date="2019" name="Int. J. Syst. Evol. Microbiol.">
        <title>The Global Catalogue of Microorganisms (GCM) 10K type strain sequencing project: providing services to taxonomists for standard genome sequencing and annotation.</title>
        <authorList>
            <consortium name="The Broad Institute Genomics Platform"/>
            <consortium name="The Broad Institute Genome Sequencing Center for Infectious Disease"/>
            <person name="Wu L."/>
            <person name="Ma J."/>
        </authorList>
    </citation>
    <scope>NUCLEOTIDE SEQUENCE [LARGE SCALE GENOMIC DNA]</scope>
    <source>
        <strain evidence="10">NBRC 102030</strain>
    </source>
</reference>
<dbReference type="Gene3D" id="3.20.20.70">
    <property type="entry name" value="Aldolase class I"/>
    <property type="match status" value="1"/>
</dbReference>
<evidence type="ECO:0000259" key="8">
    <source>
        <dbReference type="PROSITE" id="PS51918"/>
    </source>
</evidence>
<organism evidence="9 10">
    <name type="scientific">Shewanella glacialipiscicola</name>
    <dbReference type="NCBI Taxonomy" id="614069"/>
    <lineage>
        <taxon>Bacteria</taxon>
        <taxon>Pseudomonadati</taxon>
        <taxon>Pseudomonadota</taxon>
        <taxon>Gammaproteobacteria</taxon>
        <taxon>Alteromonadales</taxon>
        <taxon>Shewanellaceae</taxon>
        <taxon>Shewanella</taxon>
    </lineage>
</organism>
<dbReference type="InterPro" id="IPR013785">
    <property type="entry name" value="Aldolase_TIM"/>
</dbReference>
<evidence type="ECO:0000256" key="3">
    <source>
        <dbReference type="ARBA" id="ARBA00022526"/>
    </source>
</evidence>
<dbReference type="CDD" id="cd01335">
    <property type="entry name" value="Radical_SAM"/>
    <property type="match status" value="1"/>
</dbReference>
<feature type="domain" description="Radical SAM core" evidence="8">
    <location>
        <begin position="47"/>
        <end position="239"/>
    </location>
</feature>
<dbReference type="NCBIfam" id="TIGR04038">
    <property type="entry name" value="tatD_link_rSAM"/>
    <property type="match status" value="1"/>
</dbReference>
<dbReference type="SFLD" id="SFLDG01111">
    <property type="entry name" value="Uncharacterised_Radical_SAM_Su"/>
    <property type="match status" value="1"/>
</dbReference>
<name>A0ABQ6IYF4_9GAMM</name>
<dbReference type="PANTHER" id="PTHR30352">
    <property type="entry name" value="PYRUVATE FORMATE-LYASE-ACTIVATING ENZYME"/>
    <property type="match status" value="1"/>
</dbReference>
<keyword evidence="6" id="KW-0408">Iron</keyword>
<keyword evidence="3" id="KW-0313">Glucose metabolism</keyword>
<dbReference type="SFLD" id="SFLDS00029">
    <property type="entry name" value="Radical_SAM"/>
    <property type="match status" value="1"/>
</dbReference>
<sequence length="239" mass="26295">MSEQLHTPNIDKPNVVSTEPLTTALIDSHINDDVCTDGTCAAETLVYDIRRSRYLNITGRCTLRCAFCPKHNGSKQIHEYQLALSHQPKPEEIIPLLGEAKDFEEYVFCGYGEPTLNLPTLLAVAKEIKQRGGRVRINTDGLGNLVHRRNILPELAGCVDCLSISLNADNEAAYIEHCRPKIAGSYAAVHAFIALAPHYIDTVQVSAIEGLAGVDIVRCREQVESYGCQFKHRVLGALG</sequence>
<dbReference type="InterPro" id="IPR058240">
    <property type="entry name" value="rSAM_sf"/>
</dbReference>
<keyword evidence="5" id="KW-0479">Metal-binding</keyword>
<dbReference type="Pfam" id="PF04055">
    <property type="entry name" value="Radical_SAM"/>
    <property type="match status" value="1"/>
</dbReference>
<keyword evidence="3" id="KW-0119">Carbohydrate metabolism</keyword>
<keyword evidence="4" id="KW-0949">S-adenosyl-L-methionine</keyword>
<dbReference type="PROSITE" id="PS51918">
    <property type="entry name" value="RADICAL_SAM"/>
    <property type="match status" value="1"/>
</dbReference>
<dbReference type="InterPro" id="IPR007197">
    <property type="entry name" value="rSAM"/>
</dbReference>
<evidence type="ECO:0000256" key="2">
    <source>
        <dbReference type="ARBA" id="ARBA00022485"/>
    </source>
</evidence>
<evidence type="ECO:0000256" key="1">
    <source>
        <dbReference type="ARBA" id="ARBA00001966"/>
    </source>
</evidence>
<dbReference type="SUPFAM" id="SSF102114">
    <property type="entry name" value="Radical SAM enzymes"/>
    <property type="match status" value="1"/>
</dbReference>
<evidence type="ECO:0000313" key="9">
    <source>
        <dbReference type="EMBL" id="GMA80925.1"/>
    </source>
</evidence>
<evidence type="ECO:0000256" key="7">
    <source>
        <dbReference type="ARBA" id="ARBA00023014"/>
    </source>
</evidence>
<proteinExistence type="predicted"/>
<dbReference type="RefSeq" id="WP_220774507.1">
    <property type="nucleotide sequence ID" value="NZ_BPFC01000129.1"/>
</dbReference>
<dbReference type="PANTHER" id="PTHR30352:SF5">
    <property type="entry name" value="PYRUVATE FORMATE-LYASE 1-ACTIVATING ENZYME"/>
    <property type="match status" value="1"/>
</dbReference>
<keyword evidence="2" id="KW-0004">4Fe-4S</keyword>